<accession>A0ABR1VC29</accession>
<evidence type="ECO:0000313" key="3">
    <source>
        <dbReference type="Proteomes" id="UP001446871"/>
    </source>
</evidence>
<keyword evidence="3" id="KW-1185">Reference proteome</keyword>
<evidence type="ECO:0000313" key="2">
    <source>
        <dbReference type="EMBL" id="KAK8067896.1"/>
    </source>
</evidence>
<keyword evidence="1" id="KW-0732">Signal</keyword>
<name>A0ABR1VC29_9PEZI</name>
<dbReference type="EMBL" id="JAQQWM010000004">
    <property type="protein sequence ID" value="KAK8067896.1"/>
    <property type="molecule type" value="Genomic_DNA"/>
</dbReference>
<gene>
    <name evidence="2" type="ORF">PG996_007008</name>
</gene>
<reference evidence="2 3" key="1">
    <citation type="submission" date="2023-01" db="EMBL/GenBank/DDBJ databases">
        <title>Analysis of 21 Apiospora genomes using comparative genomics revels a genus with tremendous synthesis potential of carbohydrate active enzymes and secondary metabolites.</title>
        <authorList>
            <person name="Sorensen T."/>
        </authorList>
    </citation>
    <scope>NUCLEOTIDE SEQUENCE [LARGE SCALE GENOMIC DNA]</scope>
    <source>
        <strain evidence="2 3">CBS 83171</strain>
    </source>
</reference>
<feature type="signal peptide" evidence="1">
    <location>
        <begin position="1"/>
        <end position="24"/>
    </location>
</feature>
<proteinExistence type="predicted"/>
<evidence type="ECO:0000256" key="1">
    <source>
        <dbReference type="SAM" id="SignalP"/>
    </source>
</evidence>
<comment type="caution">
    <text evidence="2">The sequence shown here is derived from an EMBL/GenBank/DDBJ whole genome shotgun (WGS) entry which is preliminary data.</text>
</comment>
<sequence length="121" mass="13767">MLNKAPHAIHHVLVLVYVTLRIVAEERTVAMSQLIAMSVHPVTKSSAIHGGKDGLLLSRLLMWPTRPEGMRASLLSPSFTRPPLVHEDLDYDNAFDLENFERLRSLPIHQVFLASDYVWRN</sequence>
<organism evidence="2 3">
    <name type="scientific">Apiospora saccharicola</name>
    <dbReference type="NCBI Taxonomy" id="335842"/>
    <lineage>
        <taxon>Eukaryota</taxon>
        <taxon>Fungi</taxon>
        <taxon>Dikarya</taxon>
        <taxon>Ascomycota</taxon>
        <taxon>Pezizomycotina</taxon>
        <taxon>Sordariomycetes</taxon>
        <taxon>Xylariomycetidae</taxon>
        <taxon>Amphisphaeriales</taxon>
        <taxon>Apiosporaceae</taxon>
        <taxon>Apiospora</taxon>
    </lineage>
</organism>
<feature type="chain" id="PRO_5045476778" evidence="1">
    <location>
        <begin position="25"/>
        <end position="121"/>
    </location>
</feature>
<protein>
    <submittedName>
        <fullName evidence="2">Uncharacterized protein</fullName>
    </submittedName>
</protein>
<dbReference type="Proteomes" id="UP001446871">
    <property type="component" value="Unassembled WGS sequence"/>
</dbReference>